<evidence type="ECO:0008006" key="4">
    <source>
        <dbReference type="Google" id="ProtNLM"/>
    </source>
</evidence>
<accession>A0A6N2Z7I3</accession>
<keyword evidence="2" id="KW-0732">Signal</keyword>
<dbReference type="RefSeq" id="WP_156666447.1">
    <property type="nucleotide sequence ID" value="NZ_CACRUO010000015.1"/>
</dbReference>
<dbReference type="AlphaFoldDB" id="A0A6N2Z7I3"/>
<feature type="chain" id="PRO_5026701678" description="DUF1002 domain-containing protein" evidence="2">
    <location>
        <begin position="23"/>
        <end position="329"/>
    </location>
</feature>
<keyword evidence="1" id="KW-0175">Coiled coil</keyword>
<dbReference type="InterPro" id="IPR009343">
    <property type="entry name" value="DUF1002"/>
</dbReference>
<organism evidence="3">
    <name type="scientific">Staphylococcus simulans</name>
    <dbReference type="NCBI Taxonomy" id="1286"/>
    <lineage>
        <taxon>Bacteria</taxon>
        <taxon>Bacillati</taxon>
        <taxon>Bacillota</taxon>
        <taxon>Bacilli</taxon>
        <taxon>Bacillales</taxon>
        <taxon>Staphylococcaceae</taxon>
        <taxon>Staphylococcus</taxon>
    </lineage>
</organism>
<sequence>MKNKIVISLLALNLLTVNTALAEVNRSNNENWDKPIFIQGNDLKEANLEKTKEQLNVNDSYERFFVNTNDVERYVPNSSQLSYIYSSATIEKKKFGKGVDVEIKTPENITKVTDLQYRNAAITAGIQNSNINIASIEPVTGEGALAGIFKVYSIKGNQLNDEDIENANKEMRDIANINEENKNVEGYSDEALNASIADIKQQLAEMRAKQDEQLTDNQVKGIVDEVLKNKGFNEILNVNQRNIITENMINIANSNSLNENPKSFESQAKDLSKSIQRSAGDKIEEAKAFVNSEEGKSLGQKFLDMLKSIIDSIVDFINRIVSFLQNLLK</sequence>
<proteinExistence type="predicted"/>
<evidence type="ECO:0000256" key="1">
    <source>
        <dbReference type="SAM" id="Coils"/>
    </source>
</evidence>
<evidence type="ECO:0000313" key="3">
    <source>
        <dbReference type="EMBL" id="VYT73112.1"/>
    </source>
</evidence>
<gene>
    <name evidence="3" type="ORF">SSLFYP27_00496</name>
</gene>
<feature type="signal peptide" evidence="2">
    <location>
        <begin position="1"/>
        <end position="22"/>
    </location>
</feature>
<dbReference type="EMBL" id="CACRUO010000015">
    <property type="protein sequence ID" value="VYT73112.1"/>
    <property type="molecule type" value="Genomic_DNA"/>
</dbReference>
<evidence type="ECO:0000256" key="2">
    <source>
        <dbReference type="SAM" id="SignalP"/>
    </source>
</evidence>
<feature type="coiled-coil region" evidence="1">
    <location>
        <begin position="164"/>
        <end position="216"/>
    </location>
</feature>
<reference evidence="3" key="1">
    <citation type="submission" date="2019-11" db="EMBL/GenBank/DDBJ databases">
        <authorList>
            <person name="Feng L."/>
        </authorList>
    </citation>
    <scope>NUCLEOTIDE SEQUENCE</scope>
    <source>
        <strain evidence="3">SsimulansLFYP27</strain>
    </source>
</reference>
<protein>
    <recommendedName>
        <fullName evidence="4">DUF1002 domain-containing protein</fullName>
    </recommendedName>
</protein>
<dbReference type="Pfam" id="PF06207">
    <property type="entry name" value="DUF1002"/>
    <property type="match status" value="1"/>
</dbReference>
<name>A0A6N2Z7I3_STASI</name>